<dbReference type="AlphaFoldDB" id="A0A7R8Z8K7"/>
<dbReference type="CDD" id="cd00201">
    <property type="entry name" value="WW"/>
    <property type="match status" value="2"/>
</dbReference>
<evidence type="ECO:0000256" key="8">
    <source>
        <dbReference type="ARBA" id="ARBA00023228"/>
    </source>
</evidence>
<feature type="domain" description="WW" evidence="10">
    <location>
        <begin position="73"/>
        <end position="106"/>
    </location>
</feature>
<dbReference type="InterPro" id="IPR001202">
    <property type="entry name" value="WW_dom"/>
</dbReference>
<evidence type="ECO:0000256" key="9">
    <source>
        <dbReference type="SAM" id="MobiDB-lite"/>
    </source>
</evidence>
<evidence type="ECO:0000256" key="4">
    <source>
        <dbReference type="ARBA" id="ARBA00022687"/>
    </source>
</evidence>
<evidence type="ECO:0000313" key="11">
    <source>
        <dbReference type="EMBL" id="CAD7200572.1"/>
    </source>
</evidence>
<gene>
    <name evidence="11" type="ORF">TDIB3V08_LOCUS6785</name>
</gene>
<evidence type="ECO:0000256" key="5">
    <source>
        <dbReference type="ARBA" id="ARBA00022703"/>
    </source>
</evidence>
<dbReference type="InterPro" id="IPR002347">
    <property type="entry name" value="SDR_fam"/>
</dbReference>
<comment type="subcellular location">
    <subcellularLocation>
        <location evidence="2">Golgi apparatus</location>
    </subcellularLocation>
    <subcellularLocation>
        <location evidence="1">Lysosome</location>
    </subcellularLocation>
</comment>
<evidence type="ECO:0000256" key="3">
    <source>
        <dbReference type="ARBA" id="ARBA00016094"/>
    </source>
</evidence>
<keyword evidence="5" id="KW-0053">Apoptosis</keyword>
<dbReference type="GO" id="GO:0006915">
    <property type="term" value="P:apoptotic process"/>
    <property type="evidence" value="ECO:0007669"/>
    <property type="project" value="UniProtKB-KW"/>
</dbReference>
<dbReference type="Pfam" id="PF00106">
    <property type="entry name" value="adh_short"/>
    <property type="match status" value="1"/>
</dbReference>
<evidence type="ECO:0000256" key="7">
    <source>
        <dbReference type="ARBA" id="ARBA00023034"/>
    </source>
</evidence>
<dbReference type="GO" id="GO:0005794">
    <property type="term" value="C:Golgi apparatus"/>
    <property type="evidence" value="ECO:0007669"/>
    <property type="project" value="UniProtKB-SubCell"/>
</dbReference>
<dbReference type="SUPFAM" id="SSF51735">
    <property type="entry name" value="NAD(P)-binding Rossmann-fold domains"/>
    <property type="match status" value="1"/>
</dbReference>
<protein>
    <recommendedName>
        <fullName evidence="3">WW domain-containing oxidoreductase</fullName>
    </recommendedName>
</protein>
<evidence type="ECO:0000256" key="2">
    <source>
        <dbReference type="ARBA" id="ARBA00004555"/>
    </source>
</evidence>
<evidence type="ECO:0000256" key="6">
    <source>
        <dbReference type="ARBA" id="ARBA00023002"/>
    </source>
</evidence>
<dbReference type="Gene3D" id="3.40.50.720">
    <property type="entry name" value="NAD(P)-binding Rossmann-like Domain"/>
    <property type="match status" value="1"/>
</dbReference>
<dbReference type="GO" id="GO:0016491">
    <property type="term" value="F:oxidoreductase activity"/>
    <property type="evidence" value="ECO:0007669"/>
    <property type="project" value="UniProtKB-KW"/>
</dbReference>
<keyword evidence="7" id="KW-0333">Golgi apparatus</keyword>
<dbReference type="GO" id="GO:0016055">
    <property type="term" value="P:Wnt signaling pathway"/>
    <property type="evidence" value="ECO:0007669"/>
    <property type="project" value="UniProtKB-KW"/>
</dbReference>
<dbReference type="SMART" id="SM00456">
    <property type="entry name" value="WW"/>
    <property type="match status" value="2"/>
</dbReference>
<dbReference type="InterPro" id="IPR036020">
    <property type="entry name" value="WW_dom_sf"/>
</dbReference>
<dbReference type="Pfam" id="PF00397">
    <property type="entry name" value="WW"/>
    <property type="match status" value="2"/>
</dbReference>
<name>A0A7R8Z8K7_TIMDO</name>
<dbReference type="EMBL" id="OA567592">
    <property type="protein sequence ID" value="CAD7200572.1"/>
    <property type="molecule type" value="Genomic_DNA"/>
</dbReference>
<accession>A0A7R8Z8K7</accession>
<feature type="region of interest" description="Disordered" evidence="9">
    <location>
        <begin position="1"/>
        <end position="37"/>
    </location>
</feature>
<dbReference type="PROSITE" id="PS01159">
    <property type="entry name" value="WW_DOMAIN_1"/>
    <property type="match status" value="2"/>
</dbReference>
<dbReference type="PRINTS" id="PR00081">
    <property type="entry name" value="GDHRDH"/>
</dbReference>
<keyword evidence="6" id="KW-0560">Oxidoreductase</keyword>
<dbReference type="PROSITE" id="PS50020">
    <property type="entry name" value="WW_DOMAIN_2"/>
    <property type="match status" value="2"/>
</dbReference>
<keyword evidence="4" id="KW-0879">Wnt signaling pathway</keyword>
<evidence type="ECO:0000256" key="1">
    <source>
        <dbReference type="ARBA" id="ARBA00004371"/>
    </source>
</evidence>
<dbReference type="InterPro" id="IPR036291">
    <property type="entry name" value="NAD(P)-bd_dom_sf"/>
</dbReference>
<feature type="domain" description="WW" evidence="10">
    <location>
        <begin position="32"/>
        <end position="65"/>
    </location>
</feature>
<proteinExistence type="predicted"/>
<sequence>MHGTVKEWKNLSLDSSGGAGGTEGFGDSDSEDELPPGWEERATIDGSVYYVNHSTKGTQWTHPRTGKKKVVSGDMPFGWEKCVSEDGKVFYVDHSNRRTTYTDPRLAFATEEKEHPYDFRQRFDGSTTALQVLHGRDLAGKLAIVTGANTGIGYETARSLAFHGCTVIFACRNMESAQNAIDKIKAERSNTHCEAMELNLSSLHSVKKFATNYKLRFNKVDILILNAGVFGMAFSLTDDNYETLFQVNHLGHFYLTLQLESVLVSGSRVVVVSSESHRFSNLSSTSLSQETLSPPTSRTYWTLMAYNNSKLCNVLFANELAKRWKDKGVYVNSLHPGNLVSSDLSRHWWPYRMLFAIARPFTKSLQQAASTTVYCATAPELDNVTGLYFNNCCRCAPSCAAQDSEFAQKLWDISTEMANTFEGKCTDNKNN</sequence>
<reference evidence="11" key="1">
    <citation type="submission" date="2020-11" db="EMBL/GenBank/DDBJ databases">
        <authorList>
            <person name="Tran Van P."/>
        </authorList>
    </citation>
    <scope>NUCLEOTIDE SEQUENCE</scope>
</reference>
<keyword evidence="8" id="KW-0458">Lysosome</keyword>
<dbReference type="PANTHER" id="PTHR43157:SF31">
    <property type="entry name" value="PHOSPHATIDYLINOSITOL-GLYCAN BIOSYNTHESIS CLASS F PROTEIN"/>
    <property type="match status" value="1"/>
</dbReference>
<dbReference type="SUPFAM" id="SSF51045">
    <property type="entry name" value="WW domain"/>
    <property type="match status" value="2"/>
</dbReference>
<organism evidence="11">
    <name type="scientific">Timema douglasi</name>
    <name type="common">Walking stick</name>
    <dbReference type="NCBI Taxonomy" id="61478"/>
    <lineage>
        <taxon>Eukaryota</taxon>
        <taxon>Metazoa</taxon>
        <taxon>Ecdysozoa</taxon>
        <taxon>Arthropoda</taxon>
        <taxon>Hexapoda</taxon>
        <taxon>Insecta</taxon>
        <taxon>Pterygota</taxon>
        <taxon>Neoptera</taxon>
        <taxon>Polyneoptera</taxon>
        <taxon>Phasmatodea</taxon>
        <taxon>Timematodea</taxon>
        <taxon>Timematoidea</taxon>
        <taxon>Timematidae</taxon>
        <taxon>Timema</taxon>
    </lineage>
</organism>
<evidence type="ECO:0000259" key="10">
    <source>
        <dbReference type="PROSITE" id="PS50020"/>
    </source>
</evidence>
<dbReference type="Gene3D" id="2.20.70.10">
    <property type="match status" value="2"/>
</dbReference>
<dbReference type="GO" id="GO:0005764">
    <property type="term" value="C:lysosome"/>
    <property type="evidence" value="ECO:0007669"/>
    <property type="project" value="UniProtKB-SubCell"/>
</dbReference>
<dbReference type="PANTHER" id="PTHR43157">
    <property type="entry name" value="PHOSPHATIDYLINOSITOL-GLYCAN BIOSYNTHESIS CLASS F PROTEIN-RELATED"/>
    <property type="match status" value="1"/>
</dbReference>
<dbReference type="FunFam" id="3.40.50.720:FF:000353">
    <property type="entry name" value="WW domain-containing oxidoreductase"/>
    <property type="match status" value="1"/>
</dbReference>